<dbReference type="RefSeq" id="WP_014270645.1">
    <property type="nucleotide sequence ID" value="NC_016633.1"/>
</dbReference>
<dbReference type="GO" id="GO:0043565">
    <property type="term" value="F:sequence-specific DNA binding"/>
    <property type="evidence" value="ECO:0007669"/>
    <property type="project" value="InterPro"/>
</dbReference>
<organism evidence="5 6">
    <name type="scientific">Sphaerochaeta pleomorpha (strain ATCC BAA-1885 / DSM 22778 / Grapes)</name>
    <dbReference type="NCBI Taxonomy" id="158190"/>
    <lineage>
        <taxon>Bacteria</taxon>
        <taxon>Pseudomonadati</taxon>
        <taxon>Spirochaetota</taxon>
        <taxon>Spirochaetia</taxon>
        <taxon>Spirochaetales</taxon>
        <taxon>Sphaerochaetaceae</taxon>
        <taxon>Sphaerochaeta</taxon>
    </lineage>
</organism>
<keyword evidence="1" id="KW-0805">Transcription regulation</keyword>
<dbReference type="PRINTS" id="PR00035">
    <property type="entry name" value="HTHGNTR"/>
</dbReference>
<reference evidence="5 6" key="1">
    <citation type="submission" date="2011-11" db="EMBL/GenBank/DDBJ databases">
        <title>Complete sequence of Spirochaeta sp. grapes.</title>
        <authorList>
            <consortium name="US DOE Joint Genome Institute"/>
            <person name="Lucas S."/>
            <person name="Han J."/>
            <person name="Lapidus A."/>
            <person name="Cheng J.-F."/>
            <person name="Goodwin L."/>
            <person name="Pitluck S."/>
            <person name="Peters L."/>
            <person name="Ovchinnikova G."/>
            <person name="Munk A.C."/>
            <person name="Detter J.C."/>
            <person name="Han C."/>
            <person name="Tapia R."/>
            <person name="Land M."/>
            <person name="Hauser L."/>
            <person name="Kyrpides N."/>
            <person name="Ivanova N."/>
            <person name="Pagani I."/>
            <person name="Ritalahtilisa K."/>
            <person name="Loeffler F."/>
            <person name="Woyke T."/>
        </authorList>
    </citation>
    <scope>NUCLEOTIDE SEQUENCE [LARGE SCALE GENOMIC DNA]</scope>
    <source>
        <strain evidence="6">ATCC BAA-1885 / DSM 22778 / Grapes</strain>
    </source>
</reference>
<keyword evidence="2" id="KW-0238">DNA-binding</keyword>
<dbReference type="PANTHER" id="PTHR43537:SF5">
    <property type="entry name" value="UXU OPERON TRANSCRIPTIONAL REGULATOR"/>
    <property type="match status" value="1"/>
</dbReference>
<dbReference type="STRING" id="158190.SpiGrapes_2015"/>
<dbReference type="GO" id="GO:0003700">
    <property type="term" value="F:DNA-binding transcription factor activity"/>
    <property type="evidence" value="ECO:0007669"/>
    <property type="project" value="InterPro"/>
</dbReference>
<name>G8QQF7_SPHPG</name>
<dbReference type="InterPro" id="IPR011711">
    <property type="entry name" value="GntR_C"/>
</dbReference>
<feature type="domain" description="HTH gntR-type" evidence="4">
    <location>
        <begin position="7"/>
        <end position="74"/>
    </location>
</feature>
<dbReference type="OrthoDB" id="362718at2"/>
<dbReference type="AlphaFoldDB" id="G8QQF7"/>
<evidence type="ECO:0000256" key="2">
    <source>
        <dbReference type="ARBA" id="ARBA00023125"/>
    </source>
</evidence>
<evidence type="ECO:0000313" key="6">
    <source>
        <dbReference type="Proteomes" id="UP000005632"/>
    </source>
</evidence>
<dbReference type="PROSITE" id="PS50949">
    <property type="entry name" value="HTH_GNTR"/>
    <property type="match status" value="1"/>
</dbReference>
<dbReference type="Gene3D" id="1.20.120.530">
    <property type="entry name" value="GntR ligand-binding domain-like"/>
    <property type="match status" value="1"/>
</dbReference>
<proteinExistence type="predicted"/>
<evidence type="ECO:0000256" key="3">
    <source>
        <dbReference type="ARBA" id="ARBA00023163"/>
    </source>
</evidence>
<dbReference type="PRINTS" id="PR00033">
    <property type="entry name" value="HTHASNC"/>
</dbReference>
<protein>
    <submittedName>
        <fullName evidence="5">Transcriptional regulator</fullName>
    </submittedName>
</protein>
<dbReference type="SUPFAM" id="SSF48008">
    <property type="entry name" value="GntR ligand-binding domain-like"/>
    <property type="match status" value="1"/>
</dbReference>
<dbReference type="Proteomes" id="UP000005632">
    <property type="component" value="Chromosome"/>
</dbReference>
<evidence type="ECO:0000313" key="5">
    <source>
        <dbReference type="EMBL" id="AEV29802.1"/>
    </source>
</evidence>
<dbReference type="KEGG" id="sgp:SpiGrapes_2015"/>
<evidence type="ECO:0000256" key="1">
    <source>
        <dbReference type="ARBA" id="ARBA00023015"/>
    </source>
</evidence>
<dbReference type="SMART" id="SM00895">
    <property type="entry name" value="FCD"/>
    <property type="match status" value="1"/>
</dbReference>
<dbReference type="Pfam" id="PF00392">
    <property type="entry name" value="GntR"/>
    <property type="match status" value="1"/>
</dbReference>
<accession>G8QQF7</accession>
<evidence type="ECO:0000259" key="4">
    <source>
        <dbReference type="PROSITE" id="PS50949"/>
    </source>
</evidence>
<gene>
    <name evidence="5" type="ordered locus">SpiGrapes_2015</name>
</gene>
<dbReference type="InterPro" id="IPR000485">
    <property type="entry name" value="AsnC-type_HTH_dom"/>
</dbReference>
<dbReference type="eggNOG" id="COG1802">
    <property type="taxonomic scope" value="Bacteria"/>
</dbReference>
<dbReference type="SMART" id="SM00345">
    <property type="entry name" value="HTH_GNTR"/>
    <property type="match status" value="1"/>
</dbReference>
<dbReference type="PANTHER" id="PTHR43537">
    <property type="entry name" value="TRANSCRIPTIONAL REGULATOR, GNTR FAMILY"/>
    <property type="match status" value="1"/>
</dbReference>
<keyword evidence="3" id="KW-0804">Transcription</keyword>
<dbReference type="InterPro" id="IPR036390">
    <property type="entry name" value="WH_DNA-bd_sf"/>
</dbReference>
<dbReference type="HOGENOM" id="CLU_017584_5_1_12"/>
<dbReference type="CDD" id="cd07377">
    <property type="entry name" value="WHTH_GntR"/>
    <property type="match status" value="1"/>
</dbReference>
<dbReference type="Pfam" id="PF07729">
    <property type="entry name" value="FCD"/>
    <property type="match status" value="1"/>
</dbReference>
<dbReference type="Gene3D" id="1.10.10.10">
    <property type="entry name" value="Winged helix-like DNA-binding domain superfamily/Winged helix DNA-binding domain"/>
    <property type="match status" value="1"/>
</dbReference>
<sequence length="215" mass="24321">MPKCVQNSLADQVYTMLKEQILSGQLKGGMKIPEEQLAEQFGVSRTPIREAIRRLSEYGLVTIKPRSHAIVSIITQKEAVDIARVRVSLEQLAIESIDENAYAANVKEFSRYAADCQYALGIGDRATVFEQDSLFHLALIKASNNLALFNICERLDAKIQQLRIAQDLPEDELTYYLNQHSQIMSLLKNGEKEACKKLIYEHITHDLTSHVKDSE</sequence>
<dbReference type="EMBL" id="CP003155">
    <property type="protein sequence ID" value="AEV29802.1"/>
    <property type="molecule type" value="Genomic_DNA"/>
</dbReference>
<dbReference type="SUPFAM" id="SSF46785">
    <property type="entry name" value="Winged helix' DNA-binding domain"/>
    <property type="match status" value="1"/>
</dbReference>
<dbReference type="InterPro" id="IPR036388">
    <property type="entry name" value="WH-like_DNA-bd_sf"/>
</dbReference>
<dbReference type="InterPro" id="IPR000524">
    <property type="entry name" value="Tscrpt_reg_HTH_GntR"/>
</dbReference>
<dbReference type="InterPro" id="IPR008920">
    <property type="entry name" value="TF_FadR/GntR_C"/>
</dbReference>
<keyword evidence="6" id="KW-1185">Reference proteome</keyword>